<dbReference type="PROSITE" id="PS51194">
    <property type="entry name" value="HELICASE_CTER"/>
    <property type="match status" value="1"/>
</dbReference>
<keyword evidence="6" id="KW-1185">Reference proteome</keyword>
<comment type="caution">
    <text evidence="5">The sequence shown here is derived from an EMBL/GenBank/DDBJ whole genome shotgun (WGS) entry which is preliminary data.</text>
</comment>
<gene>
    <name evidence="5" type="ORF">FCM35_KLT16764</name>
</gene>
<reference evidence="5" key="1">
    <citation type="submission" date="2020-01" db="EMBL/GenBank/DDBJ databases">
        <title>Genome sequence of Kobresia littledalei, the first chromosome-level genome in the family Cyperaceae.</title>
        <authorList>
            <person name="Qu G."/>
        </authorList>
    </citation>
    <scope>NUCLEOTIDE SEQUENCE</scope>
    <source>
        <strain evidence="5">C.B.Clarke</strain>
        <tissue evidence="5">Leaf</tissue>
    </source>
</reference>
<evidence type="ECO:0000256" key="3">
    <source>
        <dbReference type="ARBA" id="ARBA00034808"/>
    </source>
</evidence>
<dbReference type="GO" id="GO:0005694">
    <property type="term" value="C:chromosome"/>
    <property type="evidence" value="ECO:0007669"/>
    <property type="project" value="TreeGrafter"/>
</dbReference>
<dbReference type="AlphaFoldDB" id="A0A833RQE0"/>
<dbReference type="InterPro" id="IPR027417">
    <property type="entry name" value="P-loop_NTPase"/>
</dbReference>
<dbReference type="GO" id="GO:0005634">
    <property type="term" value="C:nucleus"/>
    <property type="evidence" value="ECO:0007669"/>
    <property type="project" value="TreeGrafter"/>
</dbReference>
<dbReference type="GO" id="GO:0000724">
    <property type="term" value="P:double-strand break repair via homologous recombination"/>
    <property type="evidence" value="ECO:0007669"/>
    <property type="project" value="TreeGrafter"/>
</dbReference>
<dbReference type="OrthoDB" id="10261556at2759"/>
<dbReference type="EMBL" id="SWLB01000004">
    <property type="protein sequence ID" value="KAF3339293.1"/>
    <property type="molecule type" value="Genomic_DNA"/>
</dbReference>
<protein>
    <recommendedName>
        <fullName evidence="3">DNA 3'-5' helicase</fullName>
        <ecNumber evidence="3">5.6.2.4</ecNumber>
    </recommendedName>
</protein>
<comment type="similarity">
    <text evidence="1">Belongs to the helicase family. RecQ subfamily.</text>
</comment>
<dbReference type="EC" id="5.6.2.4" evidence="3"/>
<dbReference type="Gene3D" id="3.40.50.300">
    <property type="entry name" value="P-loop containing nucleotide triphosphate hydrolases"/>
    <property type="match status" value="1"/>
</dbReference>
<dbReference type="Pfam" id="PF00271">
    <property type="entry name" value="Helicase_C"/>
    <property type="match status" value="1"/>
</dbReference>
<dbReference type="PANTHER" id="PTHR13710:SF108">
    <property type="entry name" value="ATP-DEPENDENT DNA HELICASE Q4"/>
    <property type="match status" value="1"/>
</dbReference>
<dbReference type="SUPFAM" id="SSF52540">
    <property type="entry name" value="P-loop containing nucleoside triphosphate hydrolases"/>
    <property type="match status" value="1"/>
</dbReference>
<organism evidence="5 6">
    <name type="scientific">Carex littledalei</name>
    <dbReference type="NCBI Taxonomy" id="544730"/>
    <lineage>
        <taxon>Eukaryota</taxon>
        <taxon>Viridiplantae</taxon>
        <taxon>Streptophyta</taxon>
        <taxon>Embryophyta</taxon>
        <taxon>Tracheophyta</taxon>
        <taxon>Spermatophyta</taxon>
        <taxon>Magnoliopsida</taxon>
        <taxon>Liliopsida</taxon>
        <taxon>Poales</taxon>
        <taxon>Cyperaceae</taxon>
        <taxon>Cyperoideae</taxon>
        <taxon>Cariceae</taxon>
        <taxon>Carex</taxon>
        <taxon>Carex subgen. Euthyceras</taxon>
    </lineage>
</organism>
<dbReference type="PANTHER" id="PTHR13710">
    <property type="entry name" value="DNA HELICASE RECQ FAMILY MEMBER"/>
    <property type="match status" value="1"/>
</dbReference>
<dbReference type="InterPro" id="IPR013328">
    <property type="entry name" value="6PGD_dom2"/>
</dbReference>
<evidence type="ECO:0000313" key="6">
    <source>
        <dbReference type="Proteomes" id="UP000623129"/>
    </source>
</evidence>
<evidence type="ECO:0000256" key="2">
    <source>
        <dbReference type="ARBA" id="ARBA00034617"/>
    </source>
</evidence>
<evidence type="ECO:0000313" key="5">
    <source>
        <dbReference type="EMBL" id="KAF3339293.1"/>
    </source>
</evidence>
<evidence type="ECO:0000256" key="1">
    <source>
        <dbReference type="ARBA" id="ARBA00005446"/>
    </source>
</evidence>
<accession>A0A833RQE0</accession>
<feature type="domain" description="Helicase C-terminal" evidence="4">
    <location>
        <begin position="152"/>
        <end position="299"/>
    </location>
</feature>
<dbReference type="GO" id="GO:0009378">
    <property type="term" value="F:four-way junction helicase activity"/>
    <property type="evidence" value="ECO:0007669"/>
    <property type="project" value="TreeGrafter"/>
</dbReference>
<dbReference type="InterPro" id="IPR001650">
    <property type="entry name" value="Helicase_C-like"/>
</dbReference>
<dbReference type="Gene3D" id="1.10.1040.10">
    <property type="entry name" value="N-(1-d-carboxylethyl)-l-norvaline Dehydrogenase, domain 2"/>
    <property type="match status" value="1"/>
</dbReference>
<dbReference type="GO" id="GO:0043138">
    <property type="term" value="F:3'-5' DNA helicase activity"/>
    <property type="evidence" value="ECO:0007669"/>
    <property type="project" value="UniProtKB-EC"/>
</dbReference>
<sequence>MPPTLLTLCKIDLFFNHALLTNFLRRLSLNSEGKEKRSKNANRVARWHGGRQDVVNEACRILDEGISVKFPDLDIASIMGMGFPSYRGGILFWADTMGTNYVYSRLTTWCKLYGGFFKPCDYPAERAIRGLSLLPALILPEVTLVVSPLLALIVDQLKKLPPVLPGGLLSSNQTSEESLETLNRLCSGEIKSYHSGLHAKERSLVQELFCSNKIRVVVATVAFGMGLDKSDVEGVRQQNLNTPYSIASCFIGKLVGVSHHTGNLVGKLILILWLTFDRELKIKEKRKSLVDNLCCRGLD</sequence>
<dbReference type="Proteomes" id="UP000623129">
    <property type="component" value="Unassembled WGS sequence"/>
</dbReference>
<comment type="catalytic activity">
    <reaction evidence="2">
        <text>Couples ATP hydrolysis with the unwinding of duplex DNA by translocating in the 3'-5' direction.</text>
        <dbReference type="EC" id="5.6.2.4"/>
    </reaction>
</comment>
<proteinExistence type="inferred from homology"/>
<evidence type="ECO:0000259" key="4">
    <source>
        <dbReference type="PROSITE" id="PS51194"/>
    </source>
</evidence>
<dbReference type="InterPro" id="IPR008927">
    <property type="entry name" value="6-PGluconate_DH-like_C_sf"/>
</dbReference>
<name>A0A833RQE0_9POAL</name>
<dbReference type="GO" id="GO:0005737">
    <property type="term" value="C:cytoplasm"/>
    <property type="evidence" value="ECO:0007669"/>
    <property type="project" value="TreeGrafter"/>
</dbReference>
<dbReference type="SUPFAM" id="SSF48179">
    <property type="entry name" value="6-phosphogluconate dehydrogenase C-terminal domain-like"/>
    <property type="match status" value="1"/>
</dbReference>